<evidence type="ECO:0000256" key="2">
    <source>
        <dbReference type="SAM" id="Phobius"/>
    </source>
</evidence>
<dbReference type="Proteomes" id="UP001273799">
    <property type="component" value="Unassembled WGS sequence"/>
</dbReference>
<reference evidence="5" key="1">
    <citation type="submission" date="2016-10" db="EMBL/GenBank/DDBJ databases">
        <authorList>
            <person name="de Groot N.N."/>
        </authorList>
    </citation>
    <scope>NUCLEOTIDE SEQUENCE [LARGE SCALE GENOMIC DNA]</scope>
    <source>
        <strain evidence="5">DSM 20639</strain>
    </source>
</reference>
<protein>
    <submittedName>
        <fullName evidence="4">AAA family ATPase</fullName>
    </submittedName>
    <submittedName>
        <fullName evidence="5">PIF1-like helicase</fullName>
    </submittedName>
</protein>
<keyword evidence="2" id="KW-1133">Transmembrane helix</keyword>
<feature type="compositionally biased region" description="Polar residues" evidence="1">
    <location>
        <begin position="946"/>
        <end position="956"/>
    </location>
</feature>
<dbReference type="InterPro" id="IPR003593">
    <property type="entry name" value="AAA+_ATPase"/>
</dbReference>
<sequence>MTIQMTAEFEDALSRISEGRNVLITGKAGTGKSTLLRLYLEAQADKEILVVAPTGVAALNVDGFTIHRAFGFRPGLYPEDIGPGGDWHLSSARREVLQNTDILVVDEISMVRADLFDMMDKALRLVRRSTEPFGGVQLVLVGDLLQLPPILANNELEYYQANWDSPYFYSAHCYPDLNLDTVNLTTVWRQADNEFVEVLNQIREGSLDGNAITILDSCVEEDFVPPNDWVTLTAFRRTVDKINMARLEQLPAPKFYAKAEYSGDSHGQQFSGAEELHYAAGARVMTVMNDPAERFVNGSFGEIVAASEDLFSVRLADGGKVVDLPRHTWEINTPKLTDGRVSSETIGSIQQFPVILAWAITIHKSQGKTLPKCYIDLTGGTATDGQFYVALSRAVDLEHLRLSRPVEPRHVRANNSLVRRTRREVSRPITTNKFVFLSFDGVNFSVSQHIARIYCQIVEAGKTVAQFGSWINPMADLGDFGRQNEIPSGGLAMAPTLGNFWPLLRRQAAGGLIIGDRLPMLERAVRHQEKGLDIALGIGYDVSEFDFTPAGADVVARCQSMAAAFLQGKFALSRGEVVPEAPQETEGAVFVPAWAPAQPMELDPRQATDLDLAWAALSGGGASAGNASAGAANLAAVAECANFLATWALSRGCWTAREYEEVVARTRSLGLAHPDLPPVQDTTPNIAELLRPGTRVAFTGRDNLLGAPADDARLREICAARNLEYKTGVSKTMCDVLVARDLASTSGKAKKAREFGKPIIEQSQFEDWWNNGPFLSAEEQEPATPVAFSQPATPRSTAPITTDSASEIADIPELKVGKADVLLQRGTRVAFNGSTYIQGTLVRQGKPLQKLCKRVGLDYKPAVTKTRCDVLVTDSLESTTKKAVLARSYGKPAVLAEDFTRWAEAQLAGGSAGRSTTLPQKAAAELHSGAVHAEAHAPQDPVQARPISSSPAQTVPHSAPSPATPRPVQATPRPAPTTSRPDSPMPRPAQRVPNPATAPLGNARAMPQPTSSTNTAGKAARLLFLMSVVLFAAFMGFAAIDQINAATVFFLFWVLALLGASTCAVITLVRKIRTLMR</sequence>
<dbReference type="InterPro" id="IPR027417">
    <property type="entry name" value="P-loop_NTPase"/>
</dbReference>
<evidence type="ECO:0000313" key="4">
    <source>
        <dbReference type="EMBL" id="MDY5152846.1"/>
    </source>
</evidence>
<accession>A0A1G7EQD9</accession>
<dbReference type="EMBL" id="FNAU01000021">
    <property type="protein sequence ID" value="SDE65787.1"/>
    <property type="molecule type" value="Genomic_DNA"/>
</dbReference>
<feature type="compositionally biased region" description="Polar residues" evidence="1">
    <location>
        <begin position="790"/>
        <end position="802"/>
    </location>
</feature>
<keyword evidence="5" id="KW-0067">ATP-binding</keyword>
<keyword evidence="2" id="KW-0472">Membrane</keyword>
<reference evidence="6" key="2">
    <citation type="submission" date="2016-10" db="EMBL/GenBank/DDBJ databases">
        <authorList>
            <person name="Varghese N."/>
        </authorList>
    </citation>
    <scope>NUCLEOTIDE SEQUENCE [LARGE SCALE GENOMIC DNA]</scope>
    <source>
        <strain evidence="6">DSM 20639</strain>
    </source>
</reference>
<keyword evidence="2" id="KW-0812">Transmembrane</keyword>
<dbReference type="InterPro" id="IPR036420">
    <property type="entry name" value="BRCT_dom_sf"/>
</dbReference>
<dbReference type="CDD" id="cd18809">
    <property type="entry name" value="SF1_C_RecD"/>
    <property type="match status" value="1"/>
</dbReference>
<evidence type="ECO:0000256" key="1">
    <source>
        <dbReference type="SAM" id="MobiDB-lite"/>
    </source>
</evidence>
<evidence type="ECO:0000259" key="3">
    <source>
        <dbReference type="SMART" id="SM00382"/>
    </source>
</evidence>
<dbReference type="GO" id="GO:0000723">
    <property type="term" value="P:telomere maintenance"/>
    <property type="evidence" value="ECO:0007669"/>
    <property type="project" value="InterPro"/>
</dbReference>
<keyword evidence="5" id="KW-0347">Helicase</keyword>
<dbReference type="EMBL" id="JAWNFU010000001">
    <property type="protein sequence ID" value="MDY5152846.1"/>
    <property type="molecule type" value="Genomic_DNA"/>
</dbReference>
<dbReference type="GO" id="GO:0006281">
    <property type="term" value="P:DNA repair"/>
    <property type="evidence" value="ECO:0007669"/>
    <property type="project" value="InterPro"/>
</dbReference>
<dbReference type="Proteomes" id="UP000182744">
    <property type="component" value="Unassembled WGS sequence"/>
</dbReference>
<evidence type="ECO:0000313" key="6">
    <source>
        <dbReference type="Proteomes" id="UP000182744"/>
    </source>
</evidence>
<feature type="transmembrane region" description="Helical" evidence="2">
    <location>
        <begin position="1022"/>
        <end position="1040"/>
    </location>
</feature>
<dbReference type="InterPro" id="IPR051055">
    <property type="entry name" value="PIF1_helicase"/>
</dbReference>
<dbReference type="PANTHER" id="PTHR47642">
    <property type="entry name" value="ATP-DEPENDENT DNA HELICASE"/>
    <property type="match status" value="1"/>
</dbReference>
<dbReference type="RefSeq" id="WP_074663815.1">
    <property type="nucleotide sequence ID" value="NZ_FNAU01000021.1"/>
</dbReference>
<dbReference type="GO" id="GO:0003678">
    <property type="term" value="F:DNA helicase activity"/>
    <property type="evidence" value="ECO:0007669"/>
    <property type="project" value="InterPro"/>
</dbReference>
<feature type="region of interest" description="Disordered" evidence="1">
    <location>
        <begin position="911"/>
        <end position="1013"/>
    </location>
</feature>
<keyword evidence="6" id="KW-1185">Reference proteome</keyword>
<organism evidence="5 6">
    <name type="scientific">Actinobaculum suis</name>
    <dbReference type="NCBI Taxonomy" id="1657"/>
    <lineage>
        <taxon>Bacteria</taxon>
        <taxon>Bacillati</taxon>
        <taxon>Actinomycetota</taxon>
        <taxon>Actinomycetes</taxon>
        <taxon>Actinomycetales</taxon>
        <taxon>Actinomycetaceae</taxon>
        <taxon>Actinobaculum</taxon>
    </lineage>
</organism>
<keyword evidence="5" id="KW-0378">Hydrolase</keyword>
<reference evidence="4" key="3">
    <citation type="submission" date="2023-10" db="EMBL/GenBank/DDBJ databases">
        <title>Whole Genome based description of the genera Actinobaculum and Actinotignum reveals a complex phylogenetic relationship within the species included in the genus Actinotignum.</title>
        <authorList>
            <person name="Jensen C.S."/>
            <person name="Dargis R."/>
            <person name="Kemp M."/>
            <person name="Christensen J.J."/>
        </authorList>
    </citation>
    <scope>NUCLEOTIDE SEQUENCE</scope>
    <source>
        <strain evidence="4">Actinobaculum_suis_CCUG19206T</strain>
    </source>
</reference>
<keyword evidence="5" id="KW-0547">Nucleotide-binding</keyword>
<dbReference type="Pfam" id="PF05970">
    <property type="entry name" value="PIF1"/>
    <property type="match status" value="1"/>
</dbReference>
<feature type="domain" description="AAA+ ATPase" evidence="3">
    <location>
        <begin position="18"/>
        <end position="162"/>
    </location>
</feature>
<dbReference type="SMART" id="SM00382">
    <property type="entry name" value="AAA"/>
    <property type="match status" value="1"/>
</dbReference>
<dbReference type="SUPFAM" id="SSF52540">
    <property type="entry name" value="P-loop containing nucleoside triphosphate hydrolases"/>
    <property type="match status" value="2"/>
</dbReference>
<name>A0A1G7EQD9_9ACTO</name>
<proteinExistence type="predicted"/>
<dbReference type="Gene3D" id="3.40.50.300">
    <property type="entry name" value="P-loop containing nucleotide triphosphate hydrolases"/>
    <property type="match status" value="1"/>
</dbReference>
<dbReference type="InterPro" id="IPR010285">
    <property type="entry name" value="DNA_helicase_pif1-like_DEAD"/>
</dbReference>
<feature type="region of interest" description="Disordered" evidence="1">
    <location>
        <begin position="780"/>
        <end position="802"/>
    </location>
</feature>
<gene>
    <name evidence="4" type="ORF">R6G71_02100</name>
    <name evidence="5" type="ORF">SAMN05421878_1217</name>
</gene>
<dbReference type="PANTHER" id="PTHR47642:SF5">
    <property type="entry name" value="ATP-DEPENDENT DNA HELICASE"/>
    <property type="match status" value="1"/>
</dbReference>
<feature type="compositionally biased region" description="Low complexity" evidence="1">
    <location>
        <begin position="970"/>
        <end position="982"/>
    </location>
</feature>
<dbReference type="AlphaFoldDB" id="A0A1G7EQD9"/>
<dbReference type="Gene3D" id="3.40.50.10190">
    <property type="entry name" value="BRCT domain"/>
    <property type="match status" value="1"/>
</dbReference>
<evidence type="ECO:0000313" key="5">
    <source>
        <dbReference type="EMBL" id="SDE65787.1"/>
    </source>
</evidence>
<feature type="transmembrane region" description="Helical" evidence="2">
    <location>
        <begin position="1046"/>
        <end position="1069"/>
    </location>
</feature>